<dbReference type="GO" id="GO:0003964">
    <property type="term" value="F:RNA-directed DNA polymerase activity"/>
    <property type="evidence" value="ECO:0007669"/>
    <property type="project" value="UniProtKB-KW"/>
</dbReference>
<dbReference type="AlphaFoldDB" id="A0A6L2P2V1"/>
<feature type="region of interest" description="Disordered" evidence="1">
    <location>
        <begin position="715"/>
        <end position="781"/>
    </location>
</feature>
<evidence type="ECO:0000313" key="2">
    <source>
        <dbReference type="EMBL" id="GEU92831.1"/>
    </source>
</evidence>
<protein>
    <submittedName>
        <fullName evidence="2">Reverse transcriptase domain-containing protein</fullName>
    </submittedName>
</protein>
<sequence>MKSAYYPNFGLELLVPEQMWIDEVCTYDIISGYGISYWWFSRQKFYIDRHDSPSHRREVKKHMRILSVVRIKAFSRYGYNYLSEIVLRRSNFQEHMIAEKDFKNLYPNDFEDMNLLLLQGYLDHYLGSNKLDIEKVAVCSSLGSLKPKSIIESRAKSEDENPARANIKQALGRKLFLRWNLPDHKSILTGSVEVKMKMEIPCSIGVYFITACPYSTDTSKELMKVQVVLRIFPENLPEHPSDTKVFTMKMEILLEPTSNKLLVGLDLLLWGDLRMIFDLHENVELWMNQLDWKLLRWKLHENCGVHTLFMDGAPMEINMLVEKKYTLIKELLEKMLNLQLVAKEETFMHGNGHPKLTKKLNDKIPKIVDEMFKRVKAFIRGEVVAGSAEMVCPSHEDKGGNVPPFRNNRPLSNHGKGRKNQNCANGIYNNKMSFTKQCHNRKDWNEEPQKRDFANSVKAIALPQDVLSTSDRPLIELENQVQHLMEAYFAPTQPTQVNKITTSCEICSGPHDTQYFMEDLKQAFVEYASSHTNEARGRGFLSNANTVIDCRMAKVAVGEGITRSVFKVKGVDLGEEEALYWTTLGKTLKNKLRKLKRKNIVNSVVSKPNATLAPRMSKLDIEPISPRLENNKDAHEVYIKKTIEYADTLRRFVEHARTQYPSEPLLESACMFTKNVQKLLVYASQTCPNSTKLSEKLVVVTPINKDKRVRFVEPVTSSSNIPKQTDSLKTKYSNKPLLTSTGVKPTTSVSGSNPSGNTKNNRITRPPRSNQNNKVEDHPRTVKSSLNMTNSISEPISCPDHPLGSGLWMFKTYDREPLSAHELRYTNPTTATLLGSTKFFTSSIKHLVFFFKIHGSINSKASSCKIKRNNDN</sequence>
<keyword evidence="2" id="KW-0808">Transferase</keyword>
<gene>
    <name evidence="2" type="ORF">Tci_064809</name>
</gene>
<name>A0A6L2P2V1_TANCI</name>
<evidence type="ECO:0000256" key="1">
    <source>
        <dbReference type="SAM" id="MobiDB-lite"/>
    </source>
</evidence>
<proteinExistence type="predicted"/>
<feature type="compositionally biased region" description="Polar residues" evidence="1">
    <location>
        <begin position="715"/>
        <end position="773"/>
    </location>
</feature>
<comment type="caution">
    <text evidence="2">The sequence shown here is derived from an EMBL/GenBank/DDBJ whole genome shotgun (WGS) entry which is preliminary data.</text>
</comment>
<feature type="region of interest" description="Disordered" evidence="1">
    <location>
        <begin position="395"/>
        <end position="422"/>
    </location>
</feature>
<keyword evidence="2" id="KW-0548">Nucleotidyltransferase</keyword>
<reference evidence="2" key="1">
    <citation type="journal article" date="2019" name="Sci. Rep.">
        <title>Draft genome of Tanacetum cinerariifolium, the natural source of mosquito coil.</title>
        <authorList>
            <person name="Yamashiro T."/>
            <person name="Shiraishi A."/>
            <person name="Satake H."/>
            <person name="Nakayama K."/>
        </authorList>
    </citation>
    <scope>NUCLEOTIDE SEQUENCE</scope>
</reference>
<keyword evidence="2" id="KW-0695">RNA-directed DNA polymerase</keyword>
<dbReference type="EMBL" id="BKCJ010010719">
    <property type="protein sequence ID" value="GEU92831.1"/>
    <property type="molecule type" value="Genomic_DNA"/>
</dbReference>
<accession>A0A6L2P2V1</accession>
<organism evidence="2">
    <name type="scientific">Tanacetum cinerariifolium</name>
    <name type="common">Dalmatian daisy</name>
    <name type="synonym">Chrysanthemum cinerariifolium</name>
    <dbReference type="NCBI Taxonomy" id="118510"/>
    <lineage>
        <taxon>Eukaryota</taxon>
        <taxon>Viridiplantae</taxon>
        <taxon>Streptophyta</taxon>
        <taxon>Embryophyta</taxon>
        <taxon>Tracheophyta</taxon>
        <taxon>Spermatophyta</taxon>
        <taxon>Magnoliopsida</taxon>
        <taxon>eudicotyledons</taxon>
        <taxon>Gunneridae</taxon>
        <taxon>Pentapetalae</taxon>
        <taxon>asterids</taxon>
        <taxon>campanulids</taxon>
        <taxon>Asterales</taxon>
        <taxon>Asteraceae</taxon>
        <taxon>Asteroideae</taxon>
        <taxon>Anthemideae</taxon>
        <taxon>Anthemidinae</taxon>
        <taxon>Tanacetum</taxon>
    </lineage>
</organism>